<evidence type="ECO:0000256" key="2">
    <source>
        <dbReference type="ARBA" id="ARBA00009142"/>
    </source>
</evidence>
<evidence type="ECO:0000256" key="1">
    <source>
        <dbReference type="ARBA" id="ARBA00004141"/>
    </source>
</evidence>
<comment type="similarity">
    <text evidence="2 6">Belongs to the 4-toluene sulfonate uptake permease (TSUP) (TC 2.A.102) family.</text>
</comment>
<keyword evidence="6" id="KW-1003">Cell membrane</keyword>
<keyword evidence="8" id="KW-1185">Reference proteome</keyword>
<feature type="transmembrane region" description="Helical" evidence="6">
    <location>
        <begin position="149"/>
        <end position="170"/>
    </location>
</feature>
<name>A0ABU0W8P1_9GAMM</name>
<reference evidence="7 8" key="1">
    <citation type="submission" date="2023-08" db="EMBL/GenBank/DDBJ databases">
        <title>Whole-genome sequencing of halo(alkali)philic microorganisms from hypersaline lakes.</title>
        <authorList>
            <person name="Sorokin D.Y."/>
            <person name="Abbas B."/>
            <person name="Merkel A.Y."/>
        </authorList>
    </citation>
    <scope>NUCLEOTIDE SEQUENCE [LARGE SCALE GENOMIC DNA]</scope>
    <source>
        <strain evidence="7 8">AB-CW4</strain>
    </source>
</reference>
<evidence type="ECO:0000256" key="4">
    <source>
        <dbReference type="ARBA" id="ARBA00022989"/>
    </source>
</evidence>
<dbReference type="RefSeq" id="WP_306728768.1">
    <property type="nucleotide sequence ID" value="NZ_JAVDDT010000006.1"/>
</dbReference>
<evidence type="ECO:0000313" key="8">
    <source>
        <dbReference type="Proteomes" id="UP001239019"/>
    </source>
</evidence>
<keyword evidence="4 6" id="KW-1133">Transmembrane helix</keyword>
<dbReference type="InterPro" id="IPR002781">
    <property type="entry name" value="TM_pro_TauE-like"/>
</dbReference>
<dbReference type="PANTHER" id="PTHR43483:SF3">
    <property type="entry name" value="MEMBRANE TRANSPORTER PROTEIN HI_0806-RELATED"/>
    <property type="match status" value="1"/>
</dbReference>
<feature type="transmembrane region" description="Helical" evidence="6">
    <location>
        <begin position="245"/>
        <end position="262"/>
    </location>
</feature>
<dbReference type="Proteomes" id="UP001239019">
    <property type="component" value="Unassembled WGS sequence"/>
</dbReference>
<comment type="caution">
    <text evidence="7">The sequence shown here is derived from an EMBL/GenBank/DDBJ whole genome shotgun (WGS) entry which is preliminary data.</text>
</comment>
<feature type="transmembrane region" description="Helical" evidence="6">
    <location>
        <begin position="50"/>
        <end position="72"/>
    </location>
</feature>
<accession>A0ABU0W8P1</accession>
<dbReference type="EMBL" id="JAVDDT010000006">
    <property type="protein sequence ID" value="MDQ2070274.1"/>
    <property type="molecule type" value="Genomic_DNA"/>
</dbReference>
<sequence>MPDIISVLPLLLLIGLLAGMMAGMLGLGGGLVVVPALFWLMRWQGVADEIAMPVAVATSLATMVLTTLSAVRSHWRQGTTRRDMLPWLLPGVVLGALIAPFLVTRIPVSLLTALFAGFMFFVALRMALPYRQPEKAGRAGRMELMLGGTLVATLSAMLGVGGGILTVPWLQWRGLAMAQAVGVSVTAVLVIGVFASLVYALAGNASELPGTIGLVHWPSVLAISAVSMFTAPLGSRLARRLPDRTLRRLFAVMLLLVGLSMLL</sequence>
<dbReference type="Pfam" id="PF01925">
    <property type="entry name" value="TauE"/>
    <property type="match status" value="1"/>
</dbReference>
<evidence type="ECO:0000256" key="5">
    <source>
        <dbReference type="ARBA" id="ARBA00023136"/>
    </source>
</evidence>
<feature type="transmembrane region" description="Helical" evidence="6">
    <location>
        <begin position="7"/>
        <end position="38"/>
    </location>
</feature>
<evidence type="ECO:0000313" key="7">
    <source>
        <dbReference type="EMBL" id="MDQ2070274.1"/>
    </source>
</evidence>
<organism evidence="7 8">
    <name type="scientific">Natronospira bacteriovora</name>
    <dbReference type="NCBI Taxonomy" id="3069753"/>
    <lineage>
        <taxon>Bacteria</taxon>
        <taxon>Pseudomonadati</taxon>
        <taxon>Pseudomonadota</taxon>
        <taxon>Gammaproteobacteria</taxon>
        <taxon>Natronospirales</taxon>
        <taxon>Natronospiraceae</taxon>
        <taxon>Natronospira</taxon>
    </lineage>
</organism>
<proteinExistence type="inferred from homology"/>
<keyword evidence="3 6" id="KW-0812">Transmembrane</keyword>
<keyword evidence="5 6" id="KW-0472">Membrane</keyword>
<feature type="transmembrane region" description="Helical" evidence="6">
    <location>
        <begin position="109"/>
        <end position="128"/>
    </location>
</feature>
<feature type="transmembrane region" description="Helical" evidence="6">
    <location>
        <begin position="176"/>
        <end position="202"/>
    </location>
</feature>
<evidence type="ECO:0000256" key="3">
    <source>
        <dbReference type="ARBA" id="ARBA00022692"/>
    </source>
</evidence>
<protein>
    <recommendedName>
        <fullName evidence="6">Probable membrane transporter protein</fullName>
    </recommendedName>
</protein>
<dbReference type="PANTHER" id="PTHR43483">
    <property type="entry name" value="MEMBRANE TRANSPORTER PROTEIN HI_0806-RELATED"/>
    <property type="match status" value="1"/>
</dbReference>
<feature type="transmembrane region" description="Helical" evidence="6">
    <location>
        <begin position="84"/>
        <end position="103"/>
    </location>
</feature>
<gene>
    <name evidence="7" type="ORF">RBH19_10320</name>
</gene>
<comment type="subcellular location">
    <subcellularLocation>
        <location evidence="6">Cell membrane</location>
        <topology evidence="6">Multi-pass membrane protein</topology>
    </subcellularLocation>
    <subcellularLocation>
        <location evidence="1">Membrane</location>
        <topology evidence="1">Multi-pass membrane protein</topology>
    </subcellularLocation>
</comment>
<evidence type="ECO:0000256" key="6">
    <source>
        <dbReference type="RuleBase" id="RU363041"/>
    </source>
</evidence>